<evidence type="ECO:0000256" key="1">
    <source>
        <dbReference type="ARBA" id="ARBA00004496"/>
    </source>
</evidence>
<keyword evidence="6" id="KW-0598">Phosphotransferase system</keyword>
<dbReference type="SUPFAM" id="SSF51261">
    <property type="entry name" value="Duplicated hybrid motif"/>
    <property type="match status" value="1"/>
</dbReference>
<evidence type="ECO:0000256" key="7">
    <source>
        <dbReference type="ARBA" id="ARBA00022777"/>
    </source>
</evidence>
<dbReference type="EMBL" id="NGKA01000017">
    <property type="protein sequence ID" value="RSU10002.1"/>
    <property type="molecule type" value="Genomic_DNA"/>
</dbReference>
<evidence type="ECO:0000256" key="2">
    <source>
        <dbReference type="ARBA" id="ARBA00004651"/>
    </source>
</evidence>
<dbReference type="InterPro" id="IPR050890">
    <property type="entry name" value="PTS_EIIA_component"/>
</dbReference>
<dbReference type="RefSeq" id="WP_126809690.1">
    <property type="nucleotide sequence ID" value="NZ_NGKA01000017.1"/>
</dbReference>
<proteinExistence type="predicted"/>
<evidence type="ECO:0000256" key="5">
    <source>
        <dbReference type="ARBA" id="ARBA00022679"/>
    </source>
</evidence>
<dbReference type="OrthoDB" id="9769191at2"/>
<dbReference type="Proteomes" id="UP000287605">
    <property type="component" value="Unassembled WGS sequence"/>
</dbReference>
<protein>
    <recommendedName>
        <fullName evidence="8">PTS EIIA type-1 domain-containing protein</fullName>
    </recommendedName>
</protein>
<dbReference type="InterPro" id="IPR001127">
    <property type="entry name" value="PTS_EIIA_1_perm"/>
</dbReference>
<feature type="domain" description="PTS EIIA type-1" evidence="8">
    <location>
        <begin position="30"/>
        <end position="134"/>
    </location>
</feature>
<dbReference type="FunFam" id="2.70.70.10:FF:000001">
    <property type="entry name" value="PTS system glucose-specific IIA component"/>
    <property type="match status" value="1"/>
</dbReference>
<keyword evidence="5" id="KW-0808">Transferase</keyword>
<dbReference type="PROSITE" id="PS51093">
    <property type="entry name" value="PTS_EIIA_TYPE_1"/>
    <property type="match status" value="1"/>
</dbReference>
<dbReference type="PANTHER" id="PTHR45008">
    <property type="entry name" value="PTS SYSTEM GLUCOSE-SPECIFIC EIIA COMPONENT"/>
    <property type="match status" value="1"/>
</dbReference>
<dbReference type="PANTHER" id="PTHR45008:SF1">
    <property type="entry name" value="PTS SYSTEM GLUCOSE-SPECIFIC EIIA COMPONENT"/>
    <property type="match status" value="1"/>
</dbReference>
<dbReference type="PROSITE" id="PS00371">
    <property type="entry name" value="PTS_EIIA_TYPE_1_HIS"/>
    <property type="match status" value="1"/>
</dbReference>
<organism evidence="9 10">
    <name type="scientific">Vagococcus elongatus</name>
    <dbReference type="NCBI Taxonomy" id="180344"/>
    <lineage>
        <taxon>Bacteria</taxon>
        <taxon>Bacillati</taxon>
        <taxon>Bacillota</taxon>
        <taxon>Bacilli</taxon>
        <taxon>Lactobacillales</taxon>
        <taxon>Enterococcaceae</taxon>
        <taxon>Vagococcus</taxon>
    </lineage>
</organism>
<comment type="caution">
    <text evidence="9">The sequence shown here is derived from an EMBL/GenBank/DDBJ whole genome shotgun (WGS) entry which is preliminary data.</text>
</comment>
<evidence type="ECO:0000313" key="10">
    <source>
        <dbReference type="Proteomes" id="UP000287605"/>
    </source>
</evidence>
<keyword evidence="4" id="KW-0762">Sugar transport</keyword>
<dbReference type="InterPro" id="IPR011055">
    <property type="entry name" value="Dup_hybrid_motif"/>
</dbReference>
<evidence type="ECO:0000256" key="6">
    <source>
        <dbReference type="ARBA" id="ARBA00022683"/>
    </source>
</evidence>
<keyword evidence="10" id="KW-1185">Reference proteome</keyword>
<reference evidence="9 10" key="1">
    <citation type="submission" date="2017-05" db="EMBL/GenBank/DDBJ databases">
        <title>Vagococcus spp. assemblies.</title>
        <authorList>
            <person name="Gulvik C.A."/>
        </authorList>
    </citation>
    <scope>NUCLEOTIDE SEQUENCE [LARGE SCALE GENOMIC DNA]</scope>
    <source>
        <strain evidence="9 10">CCUG 51432</strain>
    </source>
</reference>
<evidence type="ECO:0000313" key="9">
    <source>
        <dbReference type="EMBL" id="RSU10002.1"/>
    </source>
</evidence>
<dbReference type="Gene3D" id="2.70.70.10">
    <property type="entry name" value="Glucose Permease (Domain IIA)"/>
    <property type="match status" value="1"/>
</dbReference>
<evidence type="ECO:0000259" key="8">
    <source>
        <dbReference type="PROSITE" id="PS51093"/>
    </source>
</evidence>
<comment type="subcellular location">
    <subcellularLocation>
        <location evidence="2">Cell membrane</location>
        <topology evidence="2">Multi-pass membrane protein</topology>
    </subcellularLocation>
    <subcellularLocation>
        <location evidence="1">Cytoplasm</location>
    </subcellularLocation>
</comment>
<gene>
    <name evidence="9" type="ORF">CBF29_10535</name>
</gene>
<keyword evidence="7" id="KW-0418">Kinase</keyword>
<dbReference type="GO" id="GO:0005737">
    <property type="term" value="C:cytoplasm"/>
    <property type="evidence" value="ECO:0007669"/>
    <property type="project" value="UniProtKB-SubCell"/>
</dbReference>
<accession>A0A430APE7</accession>
<dbReference type="Pfam" id="PF00358">
    <property type="entry name" value="PTS_EIIA_1"/>
    <property type="match status" value="1"/>
</dbReference>
<dbReference type="GO" id="GO:0009401">
    <property type="term" value="P:phosphoenolpyruvate-dependent sugar phosphotransferase system"/>
    <property type="evidence" value="ECO:0007669"/>
    <property type="project" value="UniProtKB-KW"/>
</dbReference>
<keyword evidence="3" id="KW-0813">Transport</keyword>
<name>A0A430APE7_9ENTE</name>
<dbReference type="NCBIfam" id="TIGR00830">
    <property type="entry name" value="PTBA"/>
    <property type="match status" value="1"/>
</dbReference>
<dbReference type="GO" id="GO:0005886">
    <property type="term" value="C:plasma membrane"/>
    <property type="evidence" value="ECO:0007669"/>
    <property type="project" value="UniProtKB-SubCell"/>
</dbReference>
<dbReference type="AlphaFoldDB" id="A0A430APE7"/>
<dbReference type="GO" id="GO:0016301">
    <property type="term" value="F:kinase activity"/>
    <property type="evidence" value="ECO:0007669"/>
    <property type="project" value="UniProtKB-KW"/>
</dbReference>
<evidence type="ECO:0000256" key="4">
    <source>
        <dbReference type="ARBA" id="ARBA00022597"/>
    </source>
</evidence>
<evidence type="ECO:0000256" key="3">
    <source>
        <dbReference type="ARBA" id="ARBA00022448"/>
    </source>
</evidence>
<sequence length="161" mass="17511">MFKRFKKNKKSSSFHAVATGTLLPISAVEDGVFSEKLLGDGYAVKPANSEVFSPVEGKVLSIFPTKHAITIETTAGFEILLHMGLDTVELKGEPFEIFVTEGQKVTAETKLATMDLEKLAETNTPSTIVVVITNMDKVKDMPKTSEKTVNATEEIFSVEVG</sequence>